<name>A0A4Z2GJJ1_9TELE</name>
<feature type="signal peptide" evidence="2">
    <location>
        <begin position="1"/>
        <end position="19"/>
    </location>
</feature>
<gene>
    <name evidence="3" type="ORF">EYF80_036746</name>
</gene>
<keyword evidence="4" id="KW-1185">Reference proteome</keyword>
<comment type="caution">
    <text evidence="3">The sequence shown here is derived from an EMBL/GenBank/DDBJ whole genome shotgun (WGS) entry which is preliminary data.</text>
</comment>
<keyword evidence="2" id="KW-0732">Signal</keyword>
<dbReference type="AlphaFoldDB" id="A0A4Z2GJJ1"/>
<dbReference type="Proteomes" id="UP000314294">
    <property type="component" value="Unassembled WGS sequence"/>
</dbReference>
<proteinExistence type="predicted"/>
<protein>
    <submittedName>
        <fullName evidence="3">Uncharacterized protein</fullName>
    </submittedName>
</protein>
<accession>A0A4Z2GJJ1</accession>
<reference evidence="3 4" key="1">
    <citation type="submission" date="2019-03" db="EMBL/GenBank/DDBJ databases">
        <title>First draft genome of Liparis tanakae, snailfish: a comprehensive survey of snailfish specific genes.</title>
        <authorList>
            <person name="Kim W."/>
            <person name="Song I."/>
            <person name="Jeong J.-H."/>
            <person name="Kim D."/>
            <person name="Kim S."/>
            <person name="Ryu S."/>
            <person name="Song J.Y."/>
            <person name="Lee S.K."/>
        </authorList>
    </citation>
    <scope>NUCLEOTIDE SEQUENCE [LARGE SCALE GENOMIC DNA]</scope>
    <source>
        <tissue evidence="3">Muscle</tissue>
    </source>
</reference>
<feature type="chain" id="PRO_5021493477" evidence="2">
    <location>
        <begin position="20"/>
        <end position="115"/>
    </location>
</feature>
<evidence type="ECO:0000313" key="4">
    <source>
        <dbReference type="Proteomes" id="UP000314294"/>
    </source>
</evidence>
<sequence>MRTEVLLLLSSGLLYPASPLATPPTSGKPSVNVVVLGTRTRSSGNAGAVRLSLTSGGRPRTDSRLPIVVNPVSDEMKRGAAAPTPGGGPQTLRAALQLTWTGVRPDDHTLKPEAG</sequence>
<evidence type="ECO:0000256" key="2">
    <source>
        <dbReference type="SAM" id="SignalP"/>
    </source>
</evidence>
<evidence type="ECO:0000313" key="3">
    <source>
        <dbReference type="EMBL" id="TNN53053.1"/>
    </source>
</evidence>
<organism evidence="3 4">
    <name type="scientific">Liparis tanakae</name>
    <name type="common">Tanaka's snailfish</name>
    <dbReference type="NCBI Taxonomy" id="230148"/>
    <lineage>
        <taxon>Eukaryota</taxon>
        <taxon>Metazoa</taxon>
        <taxon>Chordata</taxon>
        <taxon>Craniata</taxon>
        <taxon>Vertebrata</taxon>
        <taxon>Euteleostomi</taxon>
        <taxon>Actinopterygii</taxon>
        <taxon>Neopterygii</taxon>
        <taxon>Teleostei</taxon>
        <taxon>Neoteleostei</taxon>
        <taxon>Acanthomorphata</taxon>
        <taxon>Eupercaria</taxon>
        <taxon>Perciformes</taxon>
        <taxon>Cottioidei</taxon>
        <taxon>Cottales</taxon>
        <taxon>Liparidae</taxon>
        <taxon>Liparis</taxon>
    </lineage>
</organism>
<evidence type="ECO:0000256" key="1">
    <source>
        <dbReference type="SAM" id="MobiDB-lite"/>
    </source>
</evidence>
<feature type="region of interest" description="Disordered" evidence="1">
    <location>
        <begin position="72"/>
        <end position="91"/>
    </location>
</feature>
<dbReference type="EMBL" id="SRLO01000528">
    <property type="protein sequence ID" value="TNN53053.1"/>
    <property type="molecule type" value="Genomic_DNA"/>
</dbReference>